<dbReference type="PANTHER" id="PTHR46579:SF1">
    <property type="entry name" value="F5_8 TYPE C DOMAIN-CONTAINING PROTEIN"/>
    <property type="match status" value="1"/>
</dbReference>
<evidence type="ECO:0000256" key="1">
    <source>
        <dbReference type="SAM" id="MobiDB-lite"/>
    </source>
</evidence>
<dbReference type="EMBL" id="JBJJXI010000060">
    <property type="protein sequence ID" value="KAL3398139.1"/>
    <property type="molecule type" value="Genomic_DNA"/>
</dbReference>
<accession>A0ABD2WYD3</accession>
<gene>
    <name evidence="2" type="ORF">TKK_008347</name>
</gene>
<feature type="compositionally biased region" description="Basic and acidic residues" evidence="1">
    <location>
        <begin position="32"/>
        <end position="41"/>
    </location>
</feature>
<evidence type="ECO:0000313" key="3">
    <source>
        <dbReference type="Proteomes" id="UP001627154"/>
    </source>
</evidence>
<keyword evidence="3" id="KW-1185">Reference proteome</keyword>
<evidence type="ECO:0000313" key="2">
    <source>
        <dbReference type="EMBL" id="KAL3398139.1"/>
    </source>
</evidence>
<name>A0ABD2WYD3_9HYME</name>
<dbReference type="Proteomes" id="UP001627154">
    <property type="component" value="Unassembled WGS sequence"/>
</dbReference>
<sequence>MEDFSESSISSGTGDVTTSFQNSTDALSNDSIHTDPHVEISDSLNSDHHAEISGDDPFILPLYENHSTSDILISDEDYNSDYDYNDRGGENRTWNEDDHAHNYFLNYFNLSFDSDDNSSDESFSENEFDNNEDIEINEPYQEMINLINSDEYKEVINLNLKVNRTEVMYGILAFAKQYSLPNSATTDLCKMLNSFFTEPIIPDTQYRIDKIYYPKDAVTYHSVCPLCKRYISTFRSEDKVRHCNTCNIDIHLKSPLYKDFFATFDIASEIRNLIEKNYQYYNLHIRMMENRNRFIKDIYDGQKYKKFRRSLPYAENESYVTLTFNSDGSPLFKSSNFSIWPIQAIVNELSFETRCKNPVVIGMWFGPDKPSMTTLLDPIVKYINGLSTEGIMCTINDERINFKVYAVCCCVDTVARAPMQGLKQFNGFYGCNWCLHPGKTLGEIRSVVKYPLLDDVPERRNELNSLAHINEALHTGQPVFGFKKASPLINLKCFNIIDGFVPDAMHCITLGVTKQFFKYWFHTSGHEFSLTKEEKGYINRTILNFKVPKHLARLSRSTEKIKYWKAKEWENWLLFYSYPCLSIISRMKKFLKHWLLLVNGVHLLMHDKITVEQLQRANDLLKEFVSLTQHHYHEYAMTYNVHQLIHVPQSVADWGPLWAHIGYVFESGNGDIIRTVHAAKGVINQISRNICKNRCLSILENNIKLNVQESPVVELIDRIKNRYTVKSYKLNNSRYFGKKFIPTEETLLHLDIQLANAHVYRRLYKENVLYQSCKKICLRSDSSYAQLDNAKFVQIVEFVVDTVNLTQYVICKEVSVEATENFVFKIANVEDELIYVPTEMLKKICVHMQVGRKRFIFAVSNTHFSS</sequence>
<evidence type="ECO:0008006" key="4">
    <source>
        <dbReference type="Google" id="ProtNLM"/>
    </source>
</evidence>
<feature type="compositionally biased region" description="Polar residues" evidence="1">
    <location>
        <begin position="1"/>
        <end position="31"/>
    </location>
</feature>
<feature type="region of interest" description="Disordered" evidence="1">
    <location>
        <begin position="1"/>
        <end position="41"/>
    </location>
</feature>
<reference evidence="2 3" key="1">
    <citation type="journal article" date="2024" name="bioRxiv">
        <title>A reference genome for Trichogramma kaykai: A tiny desert-dwelling parasitoid wasp with competing sex-ratio distorters.</title>
        <authorList>
            <person name="Culotta J."/>
            <person name="Lindsey A.R."/>
        </authorList>
    </citation>
    <scope>NUCLEOTIDE SEQUENCE [LARGE SCALE GENOMIC DNA]</scope>
    <source>
        <strain evidence="2 3">KSX58</strain>
    </source>
</reference>
<proteinExistence type="predicted"/>
<organism evidence="2 3">
    <name type="scientific">Trichogramma kaykai</name>
    <dbReference type="NCBI Taxonomy" id="54128"/>
    <lineage>
        <taxon>Eukaryota</taxon>
        <taxon>Metazoa</taxon>
        <taxon>Ecdysozoa</taxon>
        <taxon>Arthropoda</taxon>
        <taxon>Hexapoda</taxon>
        <taxon>Insecta</taxon>
        <taxon>Pterygota</taxon>
        <taxon>Neoptera</taxon>
        <taxon>Endopterygota</taxon>
        <taxon>Hymenoptera</taxon>
        <taxon>Apocrita</taxon>
        <taxon>Proctotrupomorpha</taxon>
        <taxon>Chalcidoidea</taxon>
        <taxon>Trichogrammatidae</taxon>
        <taxon>Trichogramma</taxon>
    </lineage>
</organism>
<dbReference type="PANTHER" id="PTHR46579">
    <property type="entry name" value="F5/8 TYPE C DOMAIN-CONTAINING PROTEIN-RELATED"/>
    <property type="match status" value="1"/>
</dbReference>
<comment type="caution">
    <text evidence="2">The sequence shown here is derived from an EMBL/GenBank/DDBJ whole genome shotgun (WGS) entry which is preliminary data.</text>
</comment>
<dbReference type="AlphaFoldDB" id="A0ABD2WYD3"/>
<protein>
    <recommendedName>
        <fullName evidence="4">Transposase domain-containing protein</fullName>
    </recommendedName>
</protein>